<comment type="subcellular location">
    <subcellularLocation>
        <location evidence="1">Membrane</location>
        <topology evidence="1">Single-pass membrane protein</topology>
    </subcellularLocation>
</comment>
<keyword evidence="2" id="KW-0812">Transmembrane</keyword>
<keyword evidence="6" id="KW-0325">Glycoprotein</keyword>
<name>A0A4Z0YL77_9PEZI</name>
<evidence type="ECO:0000313" key="10">
    <source>
        <dbReference type="Proteomes" id="UP000297716"/>
    </source>
</evidence>
<evidence type="ECO:0000256" key="3">
    <source>
        <dbReference type="ARBA" id="ARBA00022729"/>
    </source>
</evidence>
<feature type="domain" description="WSC" evidence="8">
    <location>
        <begin position="54"/>
        <end position="158"/>
    </location>
</feature>
<evidence type="ECO:0000256" key="5">
    <source>
        <dbReference type="ARBA" id="ARBA00023136"/>
    </source>
</evidence>
<evidence type="ECO:0000259" key="8">
    <source>
        <dbReference type="PROSITE" id="PS51212"/>
    </source>
</evidence>
<keyword evidence="10" id="KW-1185">Reference proteome</keyword>
<dbReference type="Proteomes" id="UP000297716">
    <property type="component" value="Unassembled WGS sequence"/>
</dbReference>
<keyword evidence="5" id="KW-0472">Membrane</keyword>
<dbReference type="OrthoDB" id="5985073at2759"/>
<dbReference type="PANTHER" id="PTHR24269">
    <property type="entry name" value="KREMEN PROTEIN"/>
    <property type="match status" value="1"/>
</dbReference>
<evidence type="ECO:0000256" key="2">
    <source>
        <dbReference type="ARBA" id="ARBA00022692"/>
    </source>
</evidence>
<gene>
    <name evidence="9" type="ORF">E0Z10_g3679</name>
</gene>
<feature type="chain" id="PRO_5021357351" description="WSC domain-containing protein" evidence="7">
    <location>
        <begin position="27"/>
        <end position="195"/>
    </location>
</feature>
<dbReference type="InterPro" id="IPR051836">
    <property type="entry name" value="Kremen_rcpt"/>
</dbReference>
<dbReference type="PANTHER" id="PTHR24269:SF16">
    <property type="entry name" value="PROTEIN SLG1"/>
    <property type="match status" value="1"/>
</dbReference>
<keyword evidence="4" id="KW-1133">Transmembrane helix</keyword>
<feature type="signal peptide" evidence="7">
    <location>
        <begin position="1"/>
        <end position="26"/>
    </location>
</feature>
<proteinExistence type="predicted"/>
<evidence type="ECO:0000256" key="4">
    <source>
        <dbReference type="ARBA" id="ARBA00022989"/>
    </source>
</evidence>
<evidence type="ECO:0000256" key="6">
    <source>
        <dbReference type="ARBA" id="ARBA00023180"/>
    </source>
</evidence>
<dbReference type="PROSITE" id="PS51212">
    <property type="entry name" value="WSC"/>
    <property type="match status" value="1"/>
</dbReference>
<dbReference type="Pfam" id="PF01822">
    <property type="entry name" value="WSC"/>
    <property type="match status" value="1"/>
</dbReference>
<evidence type="ECO:0000313" key="9">
    <source>
        <dbReference type="EMBL" id="TGJ85069.1"/>
    </source>
</evidence>
<comment type="caution">
    <text evidence="9">The sequence shown here is derived from an EMBL/GenBank/DDBJ whole genome shotgun (WGS) entry which is preliminary data.</text>
</comment>
<dbReference type="GO" id="GO:0005886">
    <property type="term" value="C:plasma membrane"/>
    <property type="evidence" value="ECO:0007669"/>
    <property type="project" value="TreeGrafter"/>
</dbReference>
<evidence type="ECO:0000256" key="1">
    <source>
        <dbReference type="ARBA" id="ARBA00004167"/>
    </source>
</evidence>
<accession>A0A4Z0YL77</accession>
<organism evidence="9 10">
    <name type="scientific">Xylaria hypoxylon</name>
    <dbReference type="NCBI Taxonomy" id="37992"/>
    <lineage>
        <taxon>Eukaryota</taxon>
        <taxon>Fungi</taxon>
        <taxon>Dikarya</taxon>
        <taxon>Ascomycota</taxon>
        <taxon>Pezizomycotina</taxon>
        <taxon>Sordariomycetes</taxon>
        <taxon>Xylariomycetidae</taxon>
        <taxon>Xylariales</taxon>
        <taxon>Xylariaceae</taxon>
        <taxon>Xylaria</taxon>
    </lineage>
</organism>
<evidence type="ECO:0000256" key="7">
    <source>
        <dbReference type="SAM" id="SignalP"/>
    </source>
</evidence>
<dbReference type="STRING" id="37992.A0A4Z0YL77"/>
<protein>
    <recommendedName>
        <fullName evidence="8">WSC domain-containing protein</fullName>
    </recommendedName>
</protein>
<sequence>MLRHIPLTLLSLLLLVSTPILPLAAAQPFPNATASSNSSSPSPTLKIGDTGGSNYTYIGCWNETFGLPGTIGVRALQGINEVLPEAMTVEKCLDFCGHHSLAGPWQLAGLEYSRECWCGDEINVLSVQLPDSYCDTPCDGANNTACGGSLRLSLYQSTVPRRDKNGAGNWRREGAWRGAVIGTTVLVLGFAFGSL</sequence>
<keyword evidence="3 7" id="KW-0732">Signal</keyword>
<dbReference type="InterPro" id="IPR002889">
    <property type="entry name" value="WSC_carb-bd"/>
</dbReference>
<dbReference type="EMBL" id="SKBN01000053">
    <property type="protein sequence ID" value="TGJ85069.1"/>
    <property type="molecule type" value="Genomic_DNA"/>
</dbReference>
<dbReference type="AlphaFoldDB" id="A0A4Z0YL77"/>
<dbReference type="SMART" id="SM00321">
    <property type="entry name" value="WSC"/>
    <property type="match status" value="1"/>
</dbReference>
<reference evidence="9 10" key="1">
    <citation type="submission" date="2019-03" db="EMBL/GenBank/DDBJ databases">
        <title>Draft genome sequence of Xylaria hypoxylon DSM 108379, a ubiquitous saprotrophic-parasitic fungi on hardwood.</title>
        <authorList>
            <person name="Buettner E."/>
            <person name="Leonhardt S."/>
            <person name="Gebauer A.M."/>
            <person name="Liers C."/>
            <person name="Hofrichter M."/>
            <person name="Kellner H."/>
        </authorList>
    </citation>
    <scope>NUCLEOTIDE SEQUENCE [LARGE SCALE GENOMIC DNA]</scope>
    <source>
        <strain evidence="9 10">DSM 108379</strain>
    </source>
</reference>